<evidence type="ECO:0000256" key="1">
    <source>
        <dbReference type="ARBA" id="ARBA00001936"/>
    </source>
</evidence>
<accession>A0A398AHX3</accession>
<evidence type="ECO:0000256" key="6">
    <source>
        <dbReference type="ARBA" id="ARBA00022676"/>
    </source>
</evidence>
<keyword evidence="12" id="KW-0472">Membrane</keyword>
<dbReference type="Proteomes" id="UP000264353">
    <property type="component" value="Chromosome A1"/>
</dbReference>
<evidence type="ECO:0000256" key="2">
    <source>
        <dbReference type="ARBA" id="ARBA00004651"/>
    </source>
</evidence>
<evidence type="ECO:0000256" key="15">
    <source>
        <dbReference type="ARBA" id="ARBA00048682"/>
    </source>
</evidence>
<evidence type="ECO:0000313" key="20">
    <source>
        <dbReference type="EMBL" id="RID77105.1"/>
    </source>
</evidence>
<dbReference type="GO" id="GO:0008270">
    <property type="term" value="F:zinc ion binding"/>
    <property type="evidence" value="ECO:0007669"/>
    <property type="project" value="UniProtKB-KW"/>
</dbReference>
<keyword evidence="6 18" id="KW-0328">Glycosyltransferase</keyword>
<dbReference type="GO" id="GO:0071555">
    <property type="term" value="P:cell wall organization"/>
    <property type="evidence" value="ECO:0007669"/>
    <property type="project" value="UniProtKB-KW"/>
</dbReference>
<comment type="cofactor">
    <cofactor evidence="18">
        <name>Zn(2+)</name>
        <dbReference type="ChEBI" id="CHEBI:29105"/>
    </cofactor>
    <text evidence="18">Binds 2 Zn(2+) ions per subunit.</text>
</comment>
<dbReference type="GO" id="GO:0030244">
    <property type="term" value="P:cellulose biosynthetic process"/>
    <property type="evidence" value="ECO:0007669"/>
    <property type="project" value="UniProtKB-KW"/>
</dbReference>
<dbReference type="Pfam" id="PF14569">
    <property type="entry name" value="zf-UDP"/>
    <property type="match status" value="1"/>
</dbReference>
<keyword evidence="8" id="KW-0812">Transmembrane</keyword>
<evidence type="ECO:0000259" key="19">
    <source>
        <dbReference type="PROSITE" id="PS50089"/>
    </source>
</evidence>
<evidence type="ECO:0000313" key="21">
    <source>
        <dbReference type="Proteomes" id="UP000264353"/>
    </source>
</evidence>
<evidence type="ECO:0000256" key="18">
    <source>
        <dbReference type="RuleBase" id="RU361116"/>
    </source>
</evidence>
<keyword evidence="11" id="KW-1133">Transmembrane helix</keyword>
<comment type="catalytic activity">
    <reaction evidence="15 18">
        <text>[(1-&gt;4)-beta-D-glucosyl](n) + UDP-alpha-D-glucose = [(1-&gt;4)-beta-D-glucosyl](n+1) + UDP + H(+)</text>
        <dbReference type="Rhea" id="RHEA:19929"/>
        <dbReference type="Rhea" id="RHEA-COMP:10033"/>
        <dbReference type="Rhea" id="RHEA-COMP:10034"/>
        <dbReference type="ChEBI" id="CHEBI:15378"/>
        <dbReference type="ChEBI" id="CHEBI:18246"/>
        <dbReference type="ChEBI" id="CHEBI:58223"/>
        <dbReference type="ChEBI" id="CHEBI:58885"/>
        <dbReference type="EC" id="2.4.1.12"/>
    </reaction>
</comment>
<evidence type="ECO:0000256" key="11">
    <source>
        <dbReference type="ARBA" id="ARBA00022989"/>
    </source>
</evidence>
<evidence type="ECO:0000256" key="17">
    <source>
        <dbReference type="PROSITE-ProRule" id="PRU00175"/>
    </source>
</evidence>
<keyword evidence="9 18" id="KW-0479">Metal-binding</keyword>
<keyword evidence="13" id="KW-0464">Manganese</keyword>
<evidence type="ECO:0000256" key="12">
    <source>
        <dbReference type="ARBA" id="ARBA00023136"/>
    </source>
</evidence>
<feature type="binding site" evidence="16">
    <location>
        <position position="350"/>
    </location>
    <ligand>
        <name>UDP-alpha-D-glucose</name>
        <dbReference type="ChEBI" id="CHEBI:58885"/>
    </ligand>
</feature>
<comment type="cofactor">
    <cofactor evidence="1">
        <name>Mn(2+)</name>
        <dbReference type="ChEBI" id="CHEBI:29035"/>
    </cofactor>
</comment>
<evidence type="ECO:0000256" key="8">
    <source>
        <dbReference type="ARBA" id="ARBA00022692"/>
    </source>
</evidence>
<dbReference type="Gene3D" id="3.30.40.10">
    <property type="entry name" value="Zinc/RING finger domain, C3HC4 (zinc finger)"/>
    <property type="match status" value="1"/>
</dbReference>
<protein>
    <recommendedName>
        <fullName evidence="18">Cellulose synthase</fullName>
        <ecNumber evidence="18">2.4.1.12</ecNumber>
    </recommendedName>
</protein>
<evidence type="ECO:0000256" key="9">
    <source>
        <dbReference type="ARBA" id="ARBA00022723"/>
    </source>
</evidence>
<feature type="binding site" evidence="16">
    <location>
        <position position="386"/>
    </location>
    <ligand>
        <name>UDP-alpha-D-glucose</name>
        <dbReference type="ChEBI" id="CHEBI:58885"/>
    </ligand>
</feature>
<organism evidence="20 21">
    <name type="scientific">Brassica campestris</name>
    <name type="common">Field mustard</name>
    <dbReference type="NCBI Taxonomy" id="3711"/>
    <lineage>
        <taxon>Eukaryota</taxon>
        <taxon>Viridiplantae</taxon>
        <taxon>Streptophyta</taxon>
        <taxon>Embryophyta</taxon>
        <taxon>Tracheophyta</taxon>
        <taxon>Spermatophyta</taxon>
        <taxon>Magnoliopsida</taxon>
        <taxon>eudicotyledons</taxon>
        <taxon>Gunneridae</taxon>
        <taxon>Pentapetalae</taxon>
        <taxon>rosids</taxon>
        <taxon>malvids</taxon>
        <taxon>Brassicales</taxon>
        <taxon>Brassicaceae</taxon>
        <taxon>Brassiceae</taxon>
        <taxon>Brassica</taxon>
    </lineage>
</organism>
<dbReference type="GO" id="GO:0016760">
    <property type="term" value="F:cellulose synthase (UDP-forming) activity"/>
    <property type="evidence" value="ECO:0007669"/>
    <property type="project" value="UniProtKB-EC"/>
</dbReference>
<keyword evidence="5 18" id="KW-1003">Cell membrane</keyword>
<dbReference type="PANTHER" id="PTHR13301">
    <property type="entry name" value="X-BOX TRANSCRIPTION FACTOR-RELATED"/>
    <property type="match status" value="1"/>
</dbReference>
<feature type="binding site" evidence="16">
    <location>
        <position position="527"/>
    </location>
    <ligand>
        <name>UDP-alpha-D-glucose</name>
        <dbReference type="ChEBI" id="CHEBI:58885"/>
    </ligand>
</feature>
<evidence type="ECO:0000256" key="13">
    <source>
        <dbReference type="ARBA" id="ARBA00023211"/>
    </source>
</evidence>
<evidence type="ECO:0000256" key="14">
    <source>
        <dbReference type="ARBA" id="ARBA00023316"/>
    </source>
</evidence>
<feature type="domain" description="RING-type" evidence="19">
    <location>
        <begin position="39"/>
        <end position="85"/>
    </location>
</feature>
<comment type="similarity">
    <text evidence="4 18">Belongs to the glycosyltransferase 2 family. Plant cellulose synthase subfamily.</text>
</comment>
<evidence type="ECO:0000256" key="16">
    <source>
        <dbReference type="PIRSR" id="PIRSR605150-2"/>
    </source>
</evidence>
<keyword evidence="17 18" id="KW-0863">Zinc-finger</keyword>
<keyword evidence="18" id="KW-0862">Zinc</keyword>
<dbReference type="UniPathway" id="UPA00695"/>
<proteinExistence type="inferred from homology"/>
<reference evidence="20 21" key="1">
    <citation type="submission" date="2018-06" db="EMBL/GenBank/DDBJ databases">
        <title>WGS assembly of Brassica rapa FPsc.</title>
        <authorList>
            <person name="Bowman J."/>
            <person name="Kohchi T."/>
            <person name="Yamato K."/>
            <person name="Jenkins J."/>
            <person name="Shu S."/>
            <person name="Ishizaki K."/>
            <person name="Yamaoka S."/>
            <person name="Nishihama R."/>
            <person name="Nakamura Y."/>
            <person name="Berger F."/>
            <person name="Adam C."/>
            <person name="Aki S."/>
            <person name="Althoff F."/>
            <person name="Araki T."/>
            <person name="Arteaga-Vazquez M."/>
            <person name="Balasubrmanian S."/>
            <person name="Bauer D."/>
            <person name="Boehm C."/>
            <person name="Briginshaw L."/>
            <person name="Caballero-Perez J."/>
            <person name="Catarino B."/>
            <person name="Chen F."/>
            <person name="Chiyoda S."/>
            <person name="Chovatia M."/>
            <person name="Davies K."/>
            <person name="Delmans M."/>
            <person name="Demura T."/>
            <person name="Dierschke T."/>
            <person name="Dolan L."/>
            <person name="Dorantes-Acosta A."/>
            <person name="Eklund D."/>
            <person name="Florent S."/>
            <person name="Flores-Sandoval E."/>
            <person name="Fujiyama A."/>
            <person name="Fukuzawa H."/>
            <person name="Galik B."/>
            <person name="Grimanelli D."/>
            <person name="Grimwood J."/>
            <person name="Grossniklaus U."/>
            <person name="Hamada T."/>
            <person name="Haseloff J."/>
            <person name="Hetherington A."/>
            <person name="Higo A."/>
            <person name="Hirakawa Y."/>
            <person name="Hundley H."/>
            <person name="Ikeda Y."/>
            <person name="Inoue K."/>
            <person name="Inoue S."/>
            <person name="Ishida S."/>
            <person name="Jia Q."/>
            <person name="Kakita M."/>
            <person name="Kanazawa T."/>
            <person name="Kawai Y."/>
            <person name="Kawashima T."/>
            <person name="Kennedy M."/>
            <person name="Kinose K."/>
            <person name="Kinoshita T."/>
            <person name="Kohara Y."/>
            <person name="Koide E."/>
            <person name="Komatsu K."/>
            <person name="Kopischke S."/>
            <person name="Kubo M."/>
            <person name="Kyozuka J."/>
            <person name="Lagercrantz U."/>
            <person name="Lin S."/>
            <person name="Lindquist E."/>
            <person name="Lipzen A."/>
            <person name="Lu C."/>
            <person name="Luna E."/>
            <person name="Martienssen R."/>
            <person name="Minamino N."/>
            <person name="Mizutani M."/>
            <person name="Mizutani M."/>
            <person name="Mochizuki N."/>
            <person name="Monte I."/>
            <person name="Mosher R."/>
            <person name="Nagasaki H."/>
            <person name="Nakagami H."/>
            <person name="Naramoto S."/>
            <person name="Nishitani K."/>
            <person name="Ohtani M."/>
            <person name="Okamoto T."/>
            <person name="Okumura M."/>
            <person name="Phillips J."/>
            <person name="Pollak B."/>
            <person name="Reinders A."/>
            <person name="Roevekamp M."/>
            <person name="Sano R."/>
            <person name="Sawa S."/>
            <person name="Schmid M."/>
            <person name="Shirakawa M."/>
            <person name="Solano R."/>
            <person name="Spunde A."/>
            <person name="Suetsugu N."/>
            <person name="Sugano S."/>
            <person name="Sugiyama A."/>
            <person name="Sun R."/>
            <person name="Suzuki Y."/>
            <person name="Takenaka M."/>
            <person name="Takezawa D."/>
            <person name="Tomogane H."/>
            <person name="Tsuzuki M."/>
            <person name="Ueda T."/>
            <person name="Umeda M."/>
            <person name="Ward J."/>
            <person name="Watanabe Y."/>
            <person name="Yazaki K."/>
            <person name="Yokoyama R."/>
            <person name="Yoshitake Y."/>
            <person name="Yotsui I."/>
            <person name="Zachgo S."/>
            <person name="Schmutz J."/>
        </authorList>
    </citation>
    <scope>NUCLEOTIDE SEQUENCE [LARGE SCALE GENOMIC DNA]</scope>
    <source>
        <strain evidence="21">cv. B-3</strain>
    </source>
</reference>
<dbReference type="EMBL" id="CM010628">
    <property type="protein sequence ID" value="RID77105.1"/>
    <property type="molecule type" value="Genomic_DNA"/>
</dbReference>
<dbReference type="InterPro" id="IPR013083">
    <property type="entry name" value="Znf_RING/FYVE/PHD"/>
</dbReference>
<keyword evidence="14 18" id="KW-0961">Cell wall biogenesis/degradation</keyword>
<dbReference type="SUPFAM" id="SSF57850">
    <property type="entry name" value="RING/U-box"/>
    <property type="match status" value="1"/>
</dbReference>
<dbReference type="InterPro" id="IPR005150">
    <property type="entry name" value="Cellulose_synth"/>
</dbReference>
<dbReference type="CDD" id="cd16617">
    <property type="entry name" value="mRING-HC-C4C4_CesA"/>
    <property type="match status" value="1"/>
</dbReference>
<evidence type="ECO:0000256" key="10">
    <source>
        <dbReference type="ARBA" id="ARBA00022916"/>
    </source>
</evidence>
<evidence type="ECO:0000256" key="4">
    <source>
        <dbReference type="ARBA" id="ARBA00007548"/>
    </source>
</evidence>
<dbReference type="EC" id="2.4.1.12" evidence="18"/>
<keyword evidence="10 18" id="KW-0135">Cellulose biosynthesis</keyword>
<dbReference type="InterPro" id="IPR027934">
    <property type="entry name" value="CES_Znf_RING"/>
</dbReference>
<keyword evidence="7 18" id="KW-0808">Transferase</keyword>
<dbReference type="FunFam" id="3.30.40.10:FF:000031">
    <property type="entry name" value="Cellulose synthase"/>
    <property type="match status" value="1"/>
</dbReference>
<gene>
    <name evidence="20" type="ORF">BRARA_A00036</name>
</gene>
<name>A0A398AHX3_BRACM</name>
<dbReference type="InterPro" id="IPR001841">
    <property type="entry name" value="Znf_RING"/>
</dbReference>
<comment type="pathway">
    <text evidence="3 18">Glycan metabolism; plant cellulose biosynthesis.</text>
</comment>
<evidence type="ECO:0000256" key="7">
    <source>
        <dbReference type="ARBA" id="ARBA00022679"/>
    </source>
</evidence>
<sequence>MNTGGRLIAGSHNRNEFVLINADENARIRSLQELSGQTCQICGDDIELSVNGELFVACNECAFPVCRPCYEYERREGNQACPQCKTRYKRIKGSPRVQGDDEEDDDDDLDLDHDGMMDPELVAEAALSSRLNTGRGGSPGSQIPLLTYGDEDDDMYSDRHALIVPPSTGYGNRVHPAPFTDSSYAPSQARSMVPQKDIAEYGYGSVAWKDRMEVWKKRQAEKLHVIKHDVNDDEELDDPDMPMMDEGRQPLSRKLPIRSSRINPYRMLILCRLAILCLFFHYRILHPVNDAYGLWLTSVVCEIWFAVSWILDQFPKWYPIQRETYLDRLSLRYEKEGKPSGLAPVDVFVSTVDPLKEPPLITANTVLSILAVDYPVDKVACYVSDDGAAMLTFEALSDTAEFARKWVPFCKKFSIEPRAPEWYFCQKMDYLKNKVHPSFVRERRAMKRDYEEFKVKINALVATAQKVPEEGWTMQDGTPWPGNNVRDHPGMIQVFLGHSGVRDTDGNELPRLVYVSREKRPGFDHHKKAGAMNSLVCINMFFFCFPKL</sequence>
<feature type="binding site" evidence="16">
    <location>
        <position position="357"/>
    </location>
    <ligand>
        <name>UDP-alpha-D-glucose</name>
        <dbReference type="ChEBI" id="CHEBI:58885"/>
    </ligand>
</feature>
<feature type="binding site" evidence="16">
    <location>
        <position position="356"/>
    </location>
    <ligand>
        <name>UDP-alpha-D-glucose</name>
        <dbReference type="ChEBI" id="CHEBI:58885"/>
    </ligand>
</feature>
<comment type="subcellular location">
    <subcellularLocation>
        <location evidence="2 18">Cell membrane</location>
        <topology evidence="2 18">Multi-pass membrane protein</topology>
    </subcellularLocation>
</comment>
<dbReference type="AlphaFoldDB" id="A0A398AHX3"/>
<dbReference type="PROSITE" id="PS50089">
    <property type="entry name" value="ZF_RING_2"/>
    <property type="match status" value="1"/>
</dbReference>
<evidence type="ECO:0000256" key="5">
    <source>
        <dbReference type="ARBA" id="ARBA00022475"/>
    </source>
</evidence>
<evidence type="ECO:0000256" key="3">
    <source>
        <dbReference type="ARBA" id="ARBA00004768"/>
    </source>
</evidence>
<dbReference type="Pfam" id="PF03552">
    <property type="entry name" value="Cellulose_synt"/>
    <property type="match status" value="1"/>
</dbReference>
<dbReference type="GO" id="GO:0005886">
    <property type="term" value="C:plasma membrane"/>
    <property type="evidence" value="ECO:0007669"/>
    <property type="project" value="UniProtKB-SubCell"/>
</dbReference>